<dbReference type="EMBL" id="VSSQ01014092">
    <property type="protein sequence ID" value="MPM52927.1"/>
    <property type="molecule type" value="Genomic_DNA"/>
</dbReference>
<evidence type="ECO:0000313" key="2">
    <source>
        <dbReference type="EMBL" id="MPM52927.1"/>
    </source>
</evidence>
<dbReference type="Pfam" id="PF07596">
    <property type="entry name" value="SBP_bac_10"/>
    <property type="match status" value="1"/>
</dbReference>
<protein>
    <recommendedName>
        <fullName evidence="1">DUF1559 domain-containing protein</fullName>
    </recommendedName>
</protein>
<dbReference type="PANTHER" id="PTHR30093:SF2">
    <property type="entry name" value="TYPE II SECRETION SYSTEM PROTEIN H"/>
    <property type="match status" value="1"/>
</dbReference>
<dbReference type="NCBIfam" id="TIGR02532">
    <property type="entry name" value="IV_pilin_GFxxxE"/>
    <property type="match status" value="1"/>
</dbReference>
<dbReference type="PANTHER" id="PTHR30093">
    <property type="entry name" value="GENERAL SECRETION PATHWAY PROTEIN G"/>
    <property type="match status" value="1"/>
</dbReference>
<comment type="caution">
    <text evidence="2">The sequence shown here is derived from an EMBL/GenBank/DDBJ whole genome shotgun (WGS) entry which is preliminary data.</text>
</comment>
<dbReference type="InterPro" id="IPR012902">
    <property type="entry name" value="N_methyl_site"/>
</dbReference>
<dbReference type="InterPro" id="IPR011453">
    <property type="entry name" value="DUF1559"/>
</dbReference>
<gene>
    <name evidence="2" type="ORF">SDC9_99691</name>
</gene>
<reference evidence="2" key="1">
    <citation type="submission" date="2019-08" db="EMBL/GenBank/DDBJ databases">
        <authorList>
            <person name="Kucharzyk K."/>
            <person name="Murdoch R.W."/>
            <person name="Higgins S."/>
            <person name="Loffler F."/>
        </authorList>
    </citation>
    <scope>NUCLEOTIDE SEQUENCE</scope>
</reference>
<dbReference type="AlphaFoldDB" id="A0A645AIS7"/>
<dbReference type="SUPFAM" id="SSF54523">
    <property type="entry name" value="Pili subunits"/>
    <property type="match status" value="1"/>
</dbReference>
<dbReference type="InterPro" id="IPR045584">
    <property type="entry name" value="Pilin-like"/>
</dbReference>
<feature type="domain" description="DUF1559" evidence="1">
    <location>
        <begin position="31"/>
        <end position="141"/>
    </location>
</feature>
<evidence type="ECO:0000259" key="1">
    <source>
        <dbReference type="Pfam" id="PF07596"/>
    </source>
</evidence>
<dbReference type="Gene3D" id="3.30.700.10">
    <property type="entry name" value="Glycoprotein, Type 4 Pilin"/>
    <property type="match status" value="1"/>
</dbReference>
<organism evidence="2">
    <name type="scientific">bioreactor metagenome</name>
    <dbReference type="NCBI Taxonomy" id="1076179"/>
    <lineage>
        <taxon>unclassified sequences</taxon>
        <taxon>metagenomes</taxon>
        <taxon>ecological metagenomes</taxon>
    </lineage>
</organism>
<name>A0A645AIS7_9ZZZZ</name>
<sequence length="252" mass="27367">MKRTPFTLIELLVVIAIIAILAAMLLPALSAARERARAASCLNNLKQVGLGQTMYAGDNASFVPCPYFYNTRLFLTRDAIYENTTKEAIYGTPNMLLRGGYMGAQPDPTKKLTNDDVSRSFQCPSDTELFGTVTSNNTYISYIILRHTPDQAKADTSYGLDGKPLIDTQGNGIGRQLLGRDNPGAFTVHDMPGSFVAWVTASDARGLKPLHPNMLNALALGGHAISVPCNAADQKKNYNWVGFAGKYEGLEN</sequence>
<proteinExistence type="predicted"/>
<accession>A0A645AIS7</accession>